<feature type="non-terminal residue" evidence="9">
    <location>
        <position position="1"/>
    </location>
</feature>
<dbReference type="Proteomes" id="UP001596442">
    <property type="component" value="Unassembled WGS sequence"/>
</dbReference>
<accession>A0ABD5SEL3</accession>
<keyword evidence="6" id="KW-0408">Iron</keyword>
<comment type="caution">
    <text evidence="9">The sequence shown here is derived from an EMBL/GenBank/DDBJ whole genome shotgun (WGS) entry which is preliminary data.</text>
</comment>
<evidence type="ECO:0000256" key="2">
    <source>
        <dbReference type="ARBA" id="ARBA00022475"/>
    </source>
</evidence>
<name>A0ABD5SEL3_9EURY</name>
<reference evidence="9 10" key="1">
    <citation type="journal article" date="2019" name="Int. J. Syst. Evol. Microbiol.">
        <title>The Global Catalogue of Microorganisms (GCM) 10K type strain sequencing project: providing services to taxonomists for standard genome sequencing and annotation.</title>
        <authorList>
            <consortium name="The Broad Institute Genomics Platform"/>
            <consortium name="The Broad Institute Genome Sequencing Center for Infectious Disease"/>
            <person name="Wu L."/>
            <person name="Ma J."/>
        </authorList>
    </citation>
    <scope>NUCLEOTIDE SEQUENCE [LARGE SCALE GENOMIC DNA]</scope>
    <source>
        <strain evidence="9 10">CGMCC 1.3239</strain>
    </source>
</reference>
<dbReference type="PANTHER" id="PTHR11237:SF4">
    <property type="entry name" value="5-DEMETHOXYUBIQUINONE HYDROXYLASE, MITOCHONDRIAL"/>
    <property type="match status" value="1"/>
</dbReference>
<dbReference type="GO" id="GO:0004497">
    <property type="term" value="F:monooxygenase activity"/>
    <property type="evidence" value="ECO:0007669"/>
    <property type="project" value="UniProtKB-KW"/>
</dbReference>
<evidence type="ECO:0000256" key="6">
    <source>
        <dbReference type="ARBA" id="ARBA00023004"/>
    </source>
</evidence>
<dbReference type="InterPro" id="IPR011566">
    <property type="entry name" value="Ubq_synth_Coq7"/>
</dbReference>
<protein>
    <submittedName>
        <fullName evidence="9">2-polyprenyl-3-methyl-6-methoxy-1,4-benzoquinone monooxygenase</fullName>
    </submittedName>
</protein>
<dbReference type="InterPro" id="IPR009078">
    <property type="entry name" value="Ferritin-like_SF"/>
</dbReference>
<evidence type="ECO:0000313" key="9">
    <source>
        <dbReference type="EMBL" id="MFC6755126.1"/>
    </source>
</evidence>
<keyword evidence="10" id="KW-1185">Reference proteome</keyword>
<keyword evidence="2" id="KW-1003">Cell membrane</keyword>
<dbReference type="GO" id="GO:0006744">
    <property type="term" value="P:ubiquinone biosynthetic process"/>
    <property type="evidence" value="ECO:0007669"/>
    <property type="project" value="UniProtKB-KW"/>
</dbReference>
<proteinExistence type="predicted"/>
<keyword evidence="5" id="KW-0560">Oxidoreductase</keyword>
<dbReference type="SUPFAM" id="SSF47240">
    <property type="entry name" value="Ferritin-like"/>
    <property type="match status" value="1"/>
</dbReference>
<dbReference type="InterPro" id="IPR012347">
    <property type="entry name" value="Ferritin-like"/>
</dbReference>
<comment type="pathway">
    <text evidence="1">Cofactor biosynthesis; ubiquinone biosynthesis.</text>
</comment>
<dbReference type="Pfam" id="PF03232">
    <property type="entry name" value="COQ7"/>
    <property type="match status" value="1"/>
</dbReference>
<dbReference type="InterPro" id="IPR047809">
    <property type="entry name" value="COQ7_proteobact"/>
</dbReference>
<dbReference type="RefSeq" id="WP_379784028.1">
    <property type="nucleotide sequence ID" value="NZ_JBHSWW010000549.1"/>
</dbReference>
<keyword evidence="7 9" id="KW-0503">Monooxygenase</keyword>
<evidence type="ECO:0000256" key="1">
    <source>
        <dbReference type="ARBA" id="ARBA00004749"/>
    </source>
</evidence>
<keyword evidence="3" id="KW-0831">Ubiquinone biosynthesis</keyword>
<keyword evidence="8" id="KW-0472">Membrane</keyword>
<organism evidence="9 10">
    <name type="scientific">Halorubrum tibetense</name>
    <dbReference type="NCBI Taxonomy" id="175631"/>
    <lineage>
        <taxon>Archaea</taxon>
        <taxon>Methanobacteriati</taxon>
        <taxon>Methanobacteriota</taxon>
        <taxon>Stenosarchaea group</taxon>
        <taxon>Halobacteria</taxon>
        <taxon>Halobacteriales</taxon>
        <taxon>Haloferacaceae</taxon>
        <taxon>Halorubrum</taxon>
    </lineage>
</organism>
<dbReference type="PANTHER" id="PTHR11237">
    <property type="entry name" value="COENZYME Q10 BIOSYNTHESIS PROTEIN 7"/>
    <property type="match status" value="1"/>
</dbReference>
<dbReference type="EMBL" id="JBHSWW010000549">
    <property type="protein sequence ID" value="MFC6755126.1"/>
    <property type="molecule type" value="Genomic_DNA"/>
</dbReference>
<dbReference type="NCBIfam" id="NF033656">
    <property type="entry name" value="DMQ_monoox_COQ7"/>
    <property type="match status" value="1"/>
</dbReference>
<dbReference type="Gene3D" id="1.20.1260.10">
    <property type="match status" value="1"/>
</dbReference>
<keyword evidence="4" id="KW-0479">Metal-binding</keyword>
<evidence type="ECO:0000313" key="10">
    <source>
        <dbReference type="Proteomes" id="UP001596442"/>
    </source>
</evidence>
<evidence type="ECO:0000256" key="8">
    <source>
        <dbReference type="ARBA" id="ARBA00023136"/>
    </source>
</evidence>
<dbReference type="GO" id="GO:0046872">
    <property type="term" value="F:metal ion binding"/>
    <property type="evidence" value="ECO:0007669"/>
    <property type="project" value="UniProtKB-KW"/>
</dbReference>
<dbReference type="AlphaFoldDB" id="A0ABD5SEL3"/>
<evidence type="ECO:0000256" key="7">
    <source>
        <dbReference type="ARBA" id="ARBA00023033"/>
    </source>
</evidence>
<evidence type="ECO:0000256" key="5">
    <source>
        <dbReference type="ARBA" id="ARBA00023002"/>
    </source>
</evidence>
<evidence type="ECO:0000256" key="4">
    <source>
        <dbReference type="ARBA" id="ARBA00022723"/>
    </source>
</evidence>
<sequence length="135" mass="14641">PEVRAEMAEAAAEEIDHLAWCEQRLNELESRPSLLNPAWYALSFGIGAAAGLISDRVSLGFVAATEDQVCRHLDGHLESLPEQDTKSREIVSQMRADEARHAAAARSAGGFEFPAPVKSLMTLTASLMTASSYRI</sequence>
<evidence type="ECO:0000256" key="3">
    <source>
        <dbReference type="ARBA" id="ARBA00022688"/>
    </source>
</evidence>
<gene>
    <name evidence="9" type="primary">coq7</name>
    <name evidence="9" type="ORF">ACFQEU_16895</name>
</gene>